<dbReference type="InterPro" id="IPR009057">
    <property type="entry name" value="Homeodomain-like_sf"/>
</dbReference>
<dbReference type="Proteomes" id="UP000824025">
    <property type="component" value="Unassembled WGS sequence"/>
</dbReference>
<protein>
    <submittedName>
        <fullName evidence="1">TetR/AcrR family transcriptional regulator</fullName>
    </submittedName>
</protein>
<name>A0A9D2D7C7_9FIRM</name>
<reference evidence="1" key="1">
    <citation type="journal article" date="2021" name="PeerJ">
        <title>Extensive microbial diversity within the chicken gut microbiome revealed by metagenomics and culture.</title>
        <authorList>
            <person name="Gilroy R."/>
            <person name="Ravi A."/>
            <person name="Getino M."/>
            <person name="Pursley I."/>
            <person name="Horton D.L."/>
            <person name="Alikhan N.F."/>
            <person name="Baker D."/>
            <person name="Gharbi K."/>
            <person name="Hall N."/>
            <person name="Watson M."/>
            <person name="Adriaenssens E.M."/>
            <person name="Foster-Nyarko E."/>
            <person name="Jarju S."/>
            <person name="Secka A."/>
            <person name="Antonio M."/>
            <person name="Oren A."/>
            <person name="Chaudhuri R.R."/>
            <person name="La Ragione R."/>
            <person name="Hildebrand F."/>
            <person name="Pallen M.J."/>
        </authorList>
    </citation>
    <scope>NUCLEOTIDE SEQUENCE</scope>
    <source>
        <strain evidence="1">CHK192-19661</strain>
    </source>
</reference>
<dbReference type="Gene3D" id="1.10.357.10">
    <property type="entry name" value="Tetracycline Repressor, domain 2"/>
    <property type="match status" value="1"/>
</dbReference>
<evidence type="ECO:0000313" key="2">
    <source>
        <dbReference type="Proteomes" id="UP000824025"/>
    </source>
</evidence>
<dbReference type="AlphaFoldDB" id="A0A9D2D7C7"/>
<sequence>MTKKDKRSRKTVRAIQDTLLRLLCTKRLREIRIVDLCTEADINRTTFYLHFCGLGDVLGSLRKEIVDEIFERSEGDLISFDMPRNPLPFLTECTEVLRSYDALGNFVRLSADADAFLAKLKDEFCNRLLDSYIAAGGGQDDAAMRIIRFLTAGVLDSYTQWLKTDREEPFEEVLGTCTPLVAAGQKLLARIGGKALTTISTERE</sequence>
<dbReference type="PANTHER" id="PTHR43479:SF11">
    <property type="entry name" value="ACREF_ENVCD OPERON REPRESSOR-RELATED"/>
    <property type="match status" value="1"/>
</dbReference>
<dbReference type="PANTHER" id="PTHR43479">
    <property type="entry name" value="ACREF/ENVCD OPERON REPRESSOR-RELATED"/>
    <property type="match status" value="1"/>
</dbReference>
<dbReference type="SUPFAM" id="SSF46689">
    <property type="entry name" value="Homeodomain-like"/>
    <property type="match status" value="1"/>
</dbReference>
<comment type="caution">
    <text evidence="1">The sequence shown here is derived from an EMBL/GenBank/DDBJ whole genome shotgun (WGS) entry which is preliminary data.</text>
</comment>
<dbReference type="EMBL" id="DXCF01000030">
    <property type="protein sequence ID" value="HIZ09938.1"/>
    <property type="molecule type" value="Genomic_DNA"/>
</dbReference>
<reference evidence="1" key="2">
    <citation type="submission" date="2021-04" db="EMBL/GenBank/DDBJ databases">
        <authorList>
            <person name="Gilroy R."/>
        </authorList>
    </citation>
    <scope>NUCLEOTIDE SEQUENCE</scope>
    <source>
        <strain evidence="1">CHK192-19661</strain>
    </source>
</reference>
<accession>A0A9D2D7C7</accession>
<evidence type="ECO:0000313" key="1">
    <source>
        <dbReference type="EMBL" id="HIZ09938.1"/>
    </source>
</evidence>
<organism evidence="1 2">
    <name type="scientific">Candidatus Borkfalkia avicola</name>
    <dbReference type="NCBI Taxonomy" id="2838503"/>
    <lineage>
        <taxon>Bacteria</taxon>
        <taxon>Bacillati</taxon>
        <taxon>Bacillota</taxon>
        <taxon>Clostridia</taxon>
        <taxon>Christensenellales</taxon>
        <taxon>Christensenellaceae</taxon>
        <taxon>Candidatus Borkfalkia</taxon>
    </lineage>
</organism>
<gene>
    <name evidence="1" type="ORF">H9726_05570</name>
</gene>
<proteinExistence type="predicted"/>
<dbReference type="InterPro" id="IPR050624">
    <property type="entry name" value="HTH-type_Tx_Regulator"/>
</dbReference>